<feature type="compositionally biased region" description="Low complexity" evidence="8">
    <location>
        <begin position="91"/>
        <end position="100"/>
    </location>
</feature>
<evidence type="ECO:0000256" key="1">
    <source>
        <dbReference type="ARBA" id="ARBA00004141"/>
    </source>
</evidence>
<evidence type="ECO:0000256" key="8">
    <source>
        <dbReference type="SAM" id="MobiDB-lite"/>
    </source>
</evidence>
<feature type="transmembrane region" description="Helical" evidence="9">
    <location>
        <begin position="1439"/>
        <end position="1459"/>
    </location>
</feature>
<feature type="transmembrane region" description="Helical" evidence="9">
    <location>
        <begin position="780"/>
        <end position="800"/>
    </location>
</feature>
<gene>
    <name evidence="12" type="ORF">K437DRAFT_258099</name>
</gene>
<dbReference type="HOGENOM" id="CLU_000604_17_2_1"/>
<comment type="subcellular location">
    <subcellularLocation>
        <location evidence="1">Membrane</location>
        <topology evidence="1">Multi-pass membrane protein</topology>
    </subcellularLocation>
</comment>
<evidence type="ECO:0000256" key="3">
    <source>
        <dbReference type="ARBA" id="ARBA00022692"/>
    </source>
</evidence>
<dbReference type="OrthoDB" id="6500128at2759"/>
<keyword evidence="7 9" id="KW-0472">Membrane</keyword>
<dbReference type="PROSITE" id="PS00211">
    <property type="entry name" value="ABC_TRANSPORTER_1"/>
    <property type="match status" value="2"/>
</dbReference>
<dbReference type="InterPro" id="IPR027417">
    <property type="entry name" value="P-loop_NTPase"/>
</dbReference>
<evidence type="ECO:0000256" key="4">
    <source>
        <dbReference type="ARBA" id="ARBA00022741"/>
    </source>
</evidence>
<dbReference type="GO" id="GO:0005524">
    <property type="term" value="F:ATP binding"/>
    <property type="evidence" value="ECO:0007669"/>
    <property type="project" value="UniProtKB-KW"/>
</dbReference>
<dbReference type="GeneID" id="25264880"/>
<feature type="region of interest" description="Disordered" evidence="8">
    <location>
        <begin position="297"/>
        <end position="317"/>
    </location>
</feature>
<feature type="transmembrane region" description="Helical" evidence="9">
    <location>
        <begin position="1226"/>
        <end position="1244"/>
    </location>
</feature>
<evidence type="ECO:0000259" key="11">
    <source>
        <dbReference type="PROSITE" id="PS50929"/>
    </source>
</evidence>
<feature type="domain" description="ABC transmembrane type-1" evidence="11">
    <location>
        <begin position="1187"/>
        <end position="1474"/>
    </location>
</feature>
<feature type="compositionally biased region" description="Basic and acidic residues" evidence="8">
    <location>
        <begin position="308"/>
        <end position="317"/>
    </location>
</feature>
<accession>A0A066VKB1</accession>
<reference evidence="12 13" key="1">
    <citation type="submission" date="2014-05" db="EMBL/GenBank/DDBJ databases">
        <title>Draft genome sequence of a rare smut relative, Tilletiaria anomala UBC 951.</title>
        <authorList>
            <consortium name="DOE Joint Genome Institute"/>
            <person name="Toome M."/>
            <person name="Kuo A."/>
            <person name="Henrissat B."/>
            <person name="Lipzen A."/>
            <person name="Tritt A."/>
            <person name="Yoshinaga Y."/>
            <person name="Zane M."/>
            <person name="Barry K."/>
            <person name="Grigoriev I.V."/>
            <person name="Spatafora J.W."/>
            <person name="Aimea M.C."/>
        </authorList>
    </citation>
    <scope>NUCLEOTIDE SEQUENCE [LARGE SCALE GENOMIC DNA]</scope>
    <source>
        <strain evidence="12 13">UBC 951</strain>
    </source>
</reference>
<dbReference type="Pfam" id="PF00664">
    <property type="entry name" value="ABC_membrane"/>
    <property type="match status" value="2"/>
</dbReference>
<dbReference type="InterPro" id="IPR003439">
    <property type="entry name" value="ABC_transporter-like_ATP-bd"/>
</dbReference>
<dbReference type="PANTHER" id="PTHR43394:SF1">
    <property type="entry name" value="ATP-BINDING CASSETTE SUB-FAMILY B MEMBER 10, MITOCHONDRIAL"/>
    <property type="match status" value="1"/>
</dbReference>
<keyword evidence="4" id="KW-0547">Nucleotide-binding</keyword>
<feature type="compositionally biased region" description="Pro residues" evidence="8">
    <location>
        <begin position="1"/>
        <end position="10"/>
    </location>
</feature>
<dbReference type="InterPro" id="IPR036640">
    <property type="entry name" value="ABC1_TM_sf"/>
</dbReference>
<dbReference type="PROSITE" id="PS50893">
    <property type="entry name" value="ABC_TRANSPORTER_2"/>
    <property type="match status" value="2"/>
</dbReference>
<evidence type="ECO:0000313" key="13">
    <source>
        <dbReference type="Proteomes" id="UP000027361"/>
    </source>
</evidence>
<sequence>MQPPSYPPSSLPSLAHDVQDESAAVDDSGRLTPEPRTPDQLQGPQLIDASPPSSKTVQERRAKQNRGKHFPDKRKEHRQKHFKSHSEGSENDSSNNEDTSPLLPFGHLPSESYAETIIQQPLSNKAKGKQRALETGVAVPTRTQAALQVNMAELQVFRESSSPPIRIPKFDSSEDQHRAEQWTNNAAPRNEDGDSEECRWQCESHRRSSFDPALLKPAPWRRHPHAPSISTEDLEAVPQAGGGGSDTPKRAGLRAFIHGTSGKGSPAPSRAASGKAWWPWDASVPSLSTPSLLPTWDSRHSGRSRRYSHPEPRVVDDGVYKSAKPSLEYHSGVAQNAAPIDTHQWQTAAAAVVDEAQDHALEGQQGGLDDFAAIHEGLVADMKRDAHNVDAAVEGQVMDEASWASKPGDTERKGSERDGAHSLVSLHTIRGCTLPCTSAGEASDIPIISTPSPSATRNSNYFTLFLDGARGADWSLLLVGTLAALASGIPLPIIGVLFGELIDGFNSVSCSSAQERALMDTKELLRLLTVRALSFAQDASPQALPPDEQAAFLANVVVKVKLILAAAAANFLLIWIYTVCWSLVGERLVRRLREKYLRSVLRQEMAFFDLAKPGEIATRLSADLLTIQVGTSEKCGIMLSSLSYFFTSFIVAFIKLPVLAAQLLSLLPAFAIISLIGSKYVGRFSTLTSTHLSHASSLATEALGNLAVVQVFNAEEKLTRIYAKHLEAARKSGLRKAIAASCMLGCLFFVGYSANALAFYSGSKIIAQRLRDGVAGAGVGSVYTVIFLLLDASFIIGQIAPYMQTFSQASAAGKGLFSVINRPSRIDAMSTTHGLSTDPSALSGISVSFRSVTFSYPSRPSQNAADAMDLEVDEGQKVGICGPSGSGKSTVVALACRLYDPAEGQVLINGIPATELNPRWLRSQIGIVSQDPVLFDGTIFQAVALGLHGSVEYEELWPALKALSTGQISEKDPGTFAAEMAQIKSLVRHAADLANARGFIEELEDGYDTRVGEGGARLSGGQKVRISLARAIVKRPKLLICDEATAALDPESEKLVQEAFDHATEGRTVISVAHRLASIKGHDKIVVVSAGKVIEQGSHDELIANKGAYYSLAAAQDTRKVDGGADETDAPEPHQRQAPVELNGAEPVDQAVGSIKVDHTPNGTHKSPGVWIRLAAACRPELLFACIGVFTSTVIGSAYSGEAFIFGNVIDALNPCKGIPAIRANADFFALMFFVLALIELFSYSINGSSFGKMAEALLYRLRRLSFLALLRQKQSWFENDDRSPSTIVSSLAADAAALGGLTSTVIGTVCAIGVNLVVGLIVSFIVSWRIAIVLVWTVPLMMAAGYMRLKVLADFQRRHATAYRGANAIAVEAVNNIGTVQGLGSESDVCDRFQHALITPYREGLRHIFVGNVFLAGALSLSYFIYGFAYYWGSRMVVAGYATQIDFFIVLPALLFSAQASGQLLSFSSEFAHAQSSAQHIFSIIDQSSSSRELHSGSSEKLWSDKPSSTPSRSLDEESWEGNGVSTPAGPMAISCQGIYFAYPSRKDPVLRGVTFDVAPGSFVALVGPSGSGKSTFFALLTKLYKPTSGTIRINNRLIEDIPADRLRRDIAIVPQEPTLFYGTIRFNVALGARDEQVSPSAEDADCVPLEEVIAACKMANIHDTIMTLPEQYNTLVGLKGGQLSGGQRQRLALARALLRKPKLLLLDEASSALDAESERIFQQTLQTIVQSRSCTIVSINHRMATIKDVDYLYIFNRGTIVACGTHAHLMRTSERFRAMVSHQSLL</sequence>
<evidence type="ECO:0000256" key="6">
    <source>
        <dbReference type="ARBA" id="ARBA00022989"/>
    </source>
</evidence>
<comment type="similarity">
    <text evidence="2">Belongs to the ABC transporter superfamily. ABCB family. Multidrug resistance exporter (TC 3.A.1.201) subfamily.</text>
</comment>
<evidence type="ECO:0000256" key="9">
    <source>
        <dbReference type="SAM" id="Phobius"/>
    </source>
</evidence>
<dbReference type="Gene3D" id="1.20.1560.10">
    <property type="entry name" value="ABC transporter type 1, transmembrane domain"/>
    <property type="match status" value="1"/>
</dbReference>
<feature type="region of interest" description="Disordered" evidence="8">
    <location>
        <begin position="1496"/>
        <end position="1526"/>
    </location>
</feature>
<dbReference type="InterPro" id="IPR017871">
    <property type="entry name" value="ABC_transporter-like_CS"/>
</dbReference>
<dbReference type="OMA" id="RANVMHQ"/>
<feature type="transmembrane region" description="Helical" evidence="9">
    <location>
        <begin position="635"/>
        <end position="654"/>
    </location>
</feature>
<dbReference type="InterPro" id="IPR011527">
    <property type="entry name" value="ABC1_TM_dom"/>
</dbReference>
<dbReference type="CDD" id="cd18578">
    <property type="entry name" value="ABC_6TM_Pgp_ABCB1_D2_like"/>
    <property type="match status" value="1"/>
</dbReference>
<organism evidence="12 13">
    <name type="scientific">Tilletiaria anomala (strain ATCC 24038 / CBS 436.72 / UBC 951)</name>
    <dbReference type="NCBI Taxonomy" id="1037660"/>
    <lineage>
        <taxon>Eukaryota</taxon>
        <taxon>Fungi</taxon>
        <taxon>Dikarya</taxon>
        <taxon>Basidiomycota</taxon>
        <taxon>Ustilaginomycotina</taxon>
        <taxon>Exobasidiomycetes</taxon>
        <taxon>Georgefischeriales</taxon>
        <taxon>Tilletiariaceae</taxon>
        <taxon>Tilletiaria</taxon>
    </lineage>
</organism>
<dbReference type="GO" id="GO:0090374">
    <property type="term" value="P:oligopeptide export from mitochondrion"/>
    <property type="evidence" value="ECO:0007669"/>
    <property type="project" value="TreeGrafter"/>
</dbReference>
<feature type="compositionally biased region" description="Basic and acidic residues" evidence="8">
    <location>
        <begin position="408"/>
        <end position="420"/>
    </location>
</feature>
<keyword evidence="3 9" id="KW-0812">Transmembrane</keyword>
<feature type="compositionally biased region" description="Basic and acidic residues" evidence="8">
    <location>
        <begin position="168"/>
        <end position="180"/>
    </location>
</feature>
<dbReference type="InterPro" id="IPR003593">
    <property type="entry name" value="AAA+_ATPase"/>
</dbReference>
<dbReference type="PANTHER" id="PTHR43394">
    <property type="entry name" value="ATP-DEPENDENT PERMEASE MDL1, MITOCHONDRIAL"/>
    <property type="match status" value="1"/>
</dbReference>
<evidence type="ECO:0000256" key="2">
    <source>
        <dbReference type="ARBA" id="ARBA00007577"/>
    </source>
</evidence>
<feature type="transmembrane region" description="Helical" evidence="9">
    <location>
        <begin position="1296"/>
        <end position="1323"/>
    </location>
</feature>
<evidence type="ECO:0000259" key="10">
    <source>
        <dbReference type="PROSITE" id="PS50893"/>
    </source>
</evidence>
<feature type="region of interest" description="Disordered" evidence="8">
    <location>
        <begin position="1120"/>
        <end position="1142"/>
    </location>
</feature>
<feature type="region of interest" description="Disordered" evidence="8">
    <location>
        <begin position="213"/>
        <end position="251"/>
    </location>
</feature>
<feature type="transmembrane region" description="Helical" evidence="9">
    <location>
        <begin position="1329"/>
        <end position="1350"/>
    </location>
</feature>
<dbReference type="EMBL" id="JMSN01000075">
    <property type="protein sequence ID" value="KDN41876.1"/>
    <property type="molecule type" value="Genomic_DNA"/>
</dbReference>
<feature type="region of interest" description="Disordered" evidence="8">
    <location>
        <begin position="163"/>
        <end position="198"/>
    </location>
</feature>
<dbReference type="SUPFAM" id="SSF90123">
    <property type="entry name" value="ABC transporter transmembrane region"/>
    <property type="match status" value="2"/>
</dbReference>
<dbReference type="RefSeq" id="XP_013241877.1">
    <property type="nucleotide sequence ID" value="XM_013386423.1"/>
</dbReference>
<feature type="transmembrane region" description="Helical" evidence="9">
    <location>
        <begin position="660"/>
        <end position="681"/>
    </location>
</feature>
<dbReference type="InterPro" id="IPR039421">
    <property type="entry name" value="Type_1_exporter"/>
</dbReference>
<feature type="domain" description="ABC transporter" evidence="10">
    <location>
        <begin position="847"/>
        <end position="1115"/>
    </location>
</feature>
<dbReference type="CDD" id="cd18577">
    <property type="entry name" value="ABC_6TM_Pgp_ABCB1_D1_like"/>
    <property type="match status" value="1"/>
</dbReference>
<dbReference type="STRING" id="1037660.A0A066VKB1"/>
<evidence type="ECO:0000256" key="5">
    <source>
        <dbReference type="ARBA" id="ARBA00022840"/>
    </source>
</evidence>
<dbReference type="GO" id="GO:0005743">
    <property type="term" value="C:mitochondrial inner membrane"/>
    <property type="evidence" value="ECO:0007669"/>
    <property type="project" value="TreeGrafter"/>
</dbReference>
<dbReference type="Pfam" id="PF00005">
    <property type="entry name" value="ABC_tran"/>
    <property type="match status" value="2"/>
</dbReference>
<feature type="compositionally biased region" description="Basic and acidic residues" evidence="8">
    <location>
        <begin position="189"/>
        <end position="198"/>
    </location>
</feature>
<feature type="transmembrane region" description="Helical" evidence="9">
    <location>
        <begin position="737"/>
        <end position="760"/>
    </location>
</feature>
<evidence type="ECO:0000313" key="12">
    <source>
        <dbReference type="EMBL" id="KDN41876.1"/>
    </source>
</evidence>
<dbReference type="SUPFAM" id="SSF52540">
    <property type="entry name" value="P-loop containing nucleoside triphosphate hydrolases"/>
    <property type="match status" value="2"/>
</dbReference>
<feature type="domain" description="ABC transporter" evidence="10">
    <location>
        <begin position="1535"/>
        <end position="1784"/>
    </location>
</feature>
<feature type="transmembrane region" description="Helical" evidence="9">
    <location>
        <begin position="562"/>
        <end position="584"/>
    </location>
</feature>
<dbReference type="InParanoid" id="A0A066VKB1"/>
<dbReference type="FunFam" id="3.40.50.300:FF:000913">
    <property type="entry name" value="ABC multidrug transporter SitT"/>
    <property type="match status" value="1"/>
</dbReference>
<proteinExistence type="inferred from homology"/>
<dbReference type="Proteomes" id="UP000027361">
    <property type="component" value="Unassembled WGS sequence"/>
</dbReference>
<comment type="caution">
    <text evidence="12">The sequence shown here is derived from an EMBL/GenBank/DDBJ whole genome shotgun (WGS) entry which is preliminary data.</text>
</comment>
<dbReference type="GO" id="GO:0016887">
    <property type="term" value="F:ATP hydrolysis activity"/>
    <property type="evidence" value="ECO:0007669"/>
    <property type="project" value="InterPro"/>
</dbReference>
<keyword evidence="5" id="KW-0067">ATP-binding</keyword>
<feature type="region of interest" description="Disordered" evidence="8">
    <location>
        <begin position="1"/>
        <end position="135"/>
    </location>
</feature>
<keyword evidence="13" id="KW-1185">Reference proteome</keyword>
<protein>
    <submittedName>
        <fullName evidence="12">p-loop containing nucleoside triphosphate hydrolase protein</fullName>
    </submittedName>
</protein>
<evidence type="ECO:0000256" key="7">
    <source>
        <dbReference type="ARBA" id="ARBA00023136"/>
    </source>
</evidence>
<dbReference type="PROSITE" id="PS50929">
    <property type="entry name" value="ABC_TM1F"/>
    <property type="match status" value="2"/>
</dbReference>
<name>A0A066VKB1_TILAU</name>
<dbReference type="GO" id="GO:0015421">
    <property type="term" value="F:ABC-type oligopeptide transporter activity"/>
    <property type="evidence" value="ECO:0007669"/>
    <property type="project" value="TreeGrafter"/>
</dbReference>
<feature type="transmembrane region" description="Helical" evidence="9">
    <location>
        <begin position="1410"/>
        <end position="1433"/>
    </location>
</feature>
<dbReference type="Gene3D" id="3.40.50.300">
    <property type="entry name" value="P-loop containing nucleotide triphosphate hydrolases"/>
    <property type="match status" value="2"/>
</dbReference>
<feature type="domain" description="ABC transmembrane type-1" evidence="11">
    <location>
        <begin position="478"/>
        <end position="808"/>
    </location>
</feature>
<feature type="region of interest" description="Disordered" evidence="8">
    <location>
        <begin position="401"/>
        <end position="420"/>
    </location>
</feature>
<keyword evidence="6 9" id="KW-1133">Transmembrane helix</keyword>
<dbReference type="SMART" id="SM00382">
    <property type="entry name" value="AAA"/>
    <property type="match status" value="2"/>
</dbReference>
<keyword evidence="12" id="KW-0378">Hydrolase</keyword>